<keyword evidence="2" id="KW-0732">Signal</keyword>
<feature type="signal peptide" evidence="2">
    <location>
        <begin position="1"/>
        <end position="18"/>
    </location>
</feature>
<sequence length="193" mass="21457">MKLLCLVISNLVLLPVTAVSGGASTEFMPIKIHASSDGVAFLEQPITSENKTEEVKAVTKTEENTGESKTEENAVESKNEAKPKVEEPLNLIFNPTAQQVSNESKKLLESMESGLRNLRSSFEFLTHLIHLLPETEKQDKITVEKKEMTFAELLDSFSNYITDGEKQQRVLIQGTAEILHKLAMPHTPPPQNN</sequence>
<protein>
    <submittedName>
        <fullName evidence="3">Uncharacterized protein</fullName>
    </submittedName>
</protein>
<gene>
    <name evidence="3" type="ORF">BaOVIS_014910</name>
</gene>
<comment type="caution">
    <text evidence="3">The sequence shown here is derived from an EMBL/GenBank/DDBJ whole genome shotgun (WGS) entry which is preliminary data.</text>
</comment>
<organism evidence="3 4">
    <name type="scientific">Babesia ovis</name>
    <dbReference type="NCBI Taxonomy" id="5869"/>
    <lineage>
        <taxon>Eukaryota</taxon>
        <taxon>Sar</taxon>
        <taxon>Alveolata</taxon>
        <taxon>Apicomplexa</taxon>
        <taxon>Aconoidasida</taxon>
        <taxon>Piroplasmida</taxon>
        <taxon>Babesiidae</taxon>
        <taxon>Babesia</taxon>
    </lineage>
</organism>
<feature type="region of interest" description="Disordered" evidence="1">
    <location>
        <begin position="57"/>
        <end position="82"/>
    </location>
</feature>
<proteinExistence type="predicted"/>
<dbReference type="AlphaFoldDB" id="A0A9W5WV97"/>
<evidence type="ECO:0000256" key="2">
    <source>
        <dbReference type="SAM" id="SignalP"/>
    </source>
</evidence>
<reference evidence="3" key="1">
    <citation type="submission" date="2019-12" db="EMBL/GenBank/DDBJ databases">
        <title>Genome sequence of Babesia ovis.</title>
        <authorList>
            <person name="Yamagishi J."/>
            <person name="Sevinc F."/>
            <person name="Xuan X."/>
        </authorList>
    </citation>
    <scope>NUCLEOTIDE SEQUENCE</scope>
    <source>
        <strain evidence="3">Selcuk</strain>
    </source>
</reference>
<accession>A0A9W5WV97</accession>
<keyword evidence="4" id="KW-1185">Reference proteome</keyword>
<name>A0A9W5WV97_BABOV</name>
<feature type="chain" id="PRO_5040804603" evidence="2">
    <location>
        <begin position="19"/>
        <end position="193"/>
    </location>
</feature>
<dbReference type="OrthoDB" id="365864at2759"/>
<dbReference type="EMBL" id="BLIY01000009">
    <property type="protein sequence ID" value="GFE54087.1"/>
    <property type="molecule type" value="Genomic_DNA"/>
</dbReference>
<dbReference type="Proteomes" id="UP001057455">
    <property type="component" value="Unassembled WGS sequence"/>
</dbReference>
<evidence type="ECO:0000313" key="4">
    <source>
        <dbReference type="Proteomes" id="UP001057455"/>
    </source>
</evidence>
<evidence type="ECO:0000256" key="1">
    <source>
        <dbReference type="SAM" id="MobiDB-lite"/>
    </source>
</evidence>
<evidence type="ECO:0000313" key="3">
    <source>
        <dbReference type="EMBL" id="GFE54087.1"/>
    </source>
</evidence>